<evidence type="ECO:0008006" key="3">
    <source>
        <dbReference type="Google" id="ProtNLM"/>
    </source>
</evidence>
<sequence>MQMAALAFRIWRPRRLEFGIGVLSIIPSFGTTMRLHPLWSRIACSDACGPHTHNSDFWMRALRFPILAACCATAISCTPLFSQDDTKSNMSSFQDDVSFMKKHTPIVMLQSGDAAVALAPDYQGRVMTSTIDHEGGPSFGWINRKVIAAGLLSEEDRKGKLEEHIYIFGGEERFWLGPEGGQFALYFQPGTKFDFADWRAPAAIDTEPFELVSQSDSSAEFKRDCEITNYSGTRLEMGIQRTVSLLDGSALAKTLNIESVPAGIKAVGYETDNRLTNRGDQAWTEETGMPSIWLLGMYNPSPSTTIVIPFKSGDDSDLGPRVNDTYFGKVPPEYITVEDDVLFFKGDGTRRGKIGVSPQRSKGVAGSYDADGKVLTIVAYNVQDAPSGFVNSMWEHQEEPFVGDVINAYNDGSPAPSEAPLGPFYELETSSPAAALGPGETMRHIQRTLHLQGSEADLDPIAKRLFGVSLEEIKASKTQ</sequence>
<organism evidence="1 2">
    <name type="scientific">Neorhodopirellula lusitana</name>
    <dbReference type="NCBI Taxonomy" id="445327"/>
    <lineage>
        <taxon>Bacteria</taxon>
        <taxon>Pseudomonadati</taxon>
        <taxon>Planctomycetota</taxon>
        <taxon>Planctomycetia</taxon>
        <taxon>Pirellulales</taxon>
        <taxon>Pirellulaceae</taxon>
        <taxon>Neorhodopirellula</taxon>
    </lineage>
</organism>
<gene>
    <name evidence="1" type="ORF">SAMN06265222_11421</name>
</gene>
<name>A0ABY1QHL3_9BACT</name>
<comment type="caution">
    <text evidence="1">The sequence shown here is derived from an EMBL/GenBank/DDBJ whole genome shotgun (WGS) entry which is preliminary data.</text>
</comment>
<keyword evidence="2" id="KW-1185">Reference proteome</keyword>
<evidence type="ECO:0000313" key="1">
    <source>
        <dbReference type="EMBL" id="SMP71300.1"/>
    </source>
</evidence>
<evidence type="ECO:0000313" key="2">
    <source>
        <dbReference type="Proteomes" id="UP001158067"/>
    </source>
</evidence>
<accession>A0ABY1QHL3</accession>
<dbReference type="InterPro" id="IPR046713">
    <property type="entry name" value="DUF6786"/>
</dbReference>
<reference evidence="1 2" key="1">
    <citation type="submission" date="2017-05" db="EMBL/GenBank/DDBJ databases">
        <authorList>
            <person name="Varghese N."/>
            <person name="Submissions S."/>
        </authorList>
    </citation>
    <scope>NUCLEOTIDE SEQUENCE [LARGE SCALE GENOMIC DNA]</scope>
    <source>
        <strain evidence="1 2">DSM 25457</strain>
    </source>
</reference>
<proteinExistence type="predicted"/>
<dbReference type="Pfam" id="PF20583">
    <property type="entry name" value="DUF6786"/>
    <property type="match status" value="1"/>
</dbReference>
<dbReference type="EMBL" id="FXUG01000014">
    <property type="protein sequence ID" value="SMP71300.1"/>
    <property type="molecule type" value="Genomic_DNA"/>
</dbReference>
<dbReference type="Proteomes" id="UP001158067">
    <property type="component" value="Unassembled WGS sequence"/>
</dbReference>
<protein>
    <recommendedName>
        <fullName evidence="3">Lipoprotein</fullName>
    </recommendedName>
</protein>